<reference evidence="2 3" key="1">
    <citation type="submission" date="2021-07" db="EMBL/GenBank/DDBJ databases">
        <authorList>
            <consortium name="Genoscope - CEA"/>
            <person name="William W."/>
        </authorList>
    </citation>
    <scope>NUCLEOTIDE SEQUENCE [LARGE SCALE GENOMIC DNA]</scope>
</reference>
<dbReference type="Gramene" id="A02p42870.2_BraZ1">
    <property type="protein sequence ID" value="A02p42870.2_BraZ1.CDS"/>
    <property type="gene ID" value="A02g42870.2_BraZ1"/>
</dbReference>
<protein>
    <submittedName>
        <fullName evidence="2">Uncharacterized protein</fullName>
    </submittedName>
</protein>
<feature type="compositionally biased region" description="Polar residues" evidence="1">
    <location>
        <begin position="34"/>
        <end position="43"/>
    </location>
</feature>
<dbReference type="EMBL" id="LS974618">
    <property type="protein sequence ID" value="CAG7895335.1"/>
    <property type="molecule type" value="Genomic_DNA"/>
</dbReference>
<gene>
    <name evidence="2" type="ORF">BRAPAZ1V2_A02P42870.2</name>
</gene>
<accession>A0A8D9H9G0</accession>
<name>A0A8D9H9G0_BRACM</name>
<organism evidence="2 3">
    <name type="scientific">Brassica campestris</name>
    <name type="common">Field mustard</name>
    <dbReference type="NCBI Taxonomy" id="3711"/>
    <lineage>
        <taxon>Eukaryota</taxon>
        <taxon>Viridiplantae</taxon>
        <taxon>Streptophyta</taxon>
        <taxon>Embryophyta</taxon>
        <taxon>Tracheophyta</taxon>
        <taxon>Spermatophyta</taxon>
        <taxon>Magnoliopsida</taxon>
        <taxon>eudicotyledons</taxon>
        <taxon>Gunneridae</taxon>
        <taxon>Pentapetalae</taxon>
        <taxon>rosids</taxon>
        <taxon>malvids</taxon>
        <taxon>Brassicales</taxon>
        <taxon>Brassicaceae</taxon>
        <taxon>Brassiceae</taxon>
        <taxon>Brassica</taxon>
    </lineage>
</organism>
<evidence type="ECO:0000256" key="1">
    <source>
        <dbReference type="SAM" id="MobiDB-lite"/>
    </source>
</evidence>
<proteinExistence type="predicted"/>
<dbReference type="Proteomes" id="UP000694005">
    <property type="component" value="Chromosome A02"/>
</dbReference>
<dbReference type="AlphaFoldDB" id="A0A8D9H9G0"/>
<sequence length="135" mass="15624">MDQLQSPIYIKFILNEQGRSQIPDSPAKPPTHRGSVSNNTPNSTLLQTDAAWREDLHLAGLGWIVGEGTEKVSILAHCHYVNSPWWQRAWLWGFHCNSVLRRTSDKYDVKRTHSCWSKHSIQDNKQQRSMTLWLT</sequence>
<evidence type="ECO:0000313" key="3">
    <source>
        <dbReference type="Proteomes" id="UP000694005"/>
    </source>
</evidence>
<evidence type="ECO:0000313" key="2">
    <source>
        <dbReference type="EMBL" id="CAG7895335.1"/>
    </source>
</evidence>
<feature type="region of interest" description="Disordered" evidence="1">
    <location>
        <begin position="20"/>
        <end position="43"/>
    </location>
</feature>